<feature type="transmembrane region" description="Helical" evidence="2">
    <location>
        <begin position="71"/>
        <end position="89"/>
    </location>
</feature>
<gene>
    <name evidence="3" type="ORF">Ae201684_010552</name>
</gene>
<dbReference type="Proteomes" id="UP000481153">
    <property type="component" value="Unassembled WGS sequence"/>
</dbReference>
<keyword evidence="2" id="KW-0472">Membrane</keyword>
<keyword evidence="2" id="KW-1133">Transmembrane helix</keyword>
<dbReference type="VEuPathDB" id="FungiDB:AeMF1_018618"/>
<accession>A0A6G0WXG8</accession>
<feature type="transmembrane region" description="Helical" evidence="2">
    <location>
        <begin position="16"/>
        <end position="39"/>
    </location>
</feature>
<dbReference type="NCBIfam" id="NF041646">
    <property type="entry name" value="VC0807_fam"/>
    <property type="match status" value="1"/>
</dbReference>
<evidence type="ECO:0000313" key="4">
    <source>
        <dbReference type="Proteomes" id="UP000481153"/>
    </source>
</evidence>
<feature type="compositionally biased region" description="Basic and acidic residues" evidence="1">
    <location>
        <begin position="241"/>
        <end position="251"/>
    </location>
</feature>
<comment type="caution">
    <text evidence="3">The sequence shown here is derived from an EMBL/GenBank/DDBJ whole genome shotgun (WGS) entry which is preliminary data.</text>
</comment>
<organism evidence="3 4">
    <name type="scientific">Aphanomyces euteiches</name>
    <dbReference type="NCBI Taxonomy" id="100861"/>
    <lineage>
        <taxon>Eukaryota</taxon>
        <taxon>Sar</taxon>
        <taxon>Stramenopiles</taxon>
        <taxon>Oomycota</taxon>
        <taxon>Saprolegniomycetes</taxon>
        <taxon>Saprolegniales</taxon>
        <taxon>Verrucalvaceae</taxon>
        <taxon>Aphanomyces</taxon>
    </lineage>
</organism>
<sequence>MTESPTTQPPSEARQIFLGVLLILVINVVLPIVIFNILSPHMDDVYALLLSGVPPMMETLFRIIVQRRFDVINILAVISIGLSVALALATKDAKLAMVKDSFFTFLFGLAYWLSTYFGRENLTWYYYRQLRGPAAKEALDAMYAIEGVRRTLNFICRVWGSAMVVEALVRVALIYILSVHTMVYVSPALVWSTFVGLGIWNSWYVRYVRRKYATRTNEETVTTQVDEANPDPQVTMAEELETPKTEKIAMP</sequence>
<keyword evidence="4" id="KW-1185">Reference proteome</keyword>
<feature type="transmembrane region" description="Helical" evidence="2">
    <location>
        <begin position="101"/>
        <end position="118"/>
    </location>
</feature>
<keyword evidence="2" id="KW-0812">Transmembrane</keyword>
<feature type="transmembrane region" description="Helical" evidence="2">
    <location>
        <begin position="184"/>
        <end position="205"/>
    </location>
</feature>
<evidence type="ECO:0000256" key="1">
    <source>
        <dbReference type="SAM" id="MobiDB-lite"/>
    </source>
</evidence>
<dbReference type="AlphaFoldDB" id="A0A6G0WXG8"/>
<name>A0A6G0WXG8_9STRA</name>
<reference evidence="3 4" key="1">
    <citation type="submission" date="2019-07" db="EMBL/GenBank/DDBJ databases">
        <title>Genomics analysis of Aphanomyces spp. identifies a new class of oomycete effector associated with host adaptation.</title>
        <authorList>
            <person name="Gaulin E."/>
        </authorList>
    </citation>
    <scope>NUCLEOTIDE SEQUENCE [LARGE SCALE GENOMIC DNA]</scope>
    <source>
        <strain evidence="3 4">ATCC 201684</strain>
    </source>
</reference>
<proteinExistence type="predicted"/>
<dbReference type="EMBL" id="VJMJ01000135">
    <property type="protein sequence ID" value="KAF0732260.1"/>
    <property type="molecule type" value="Genomic_DNA"/>
</dbReference>
<feature type="region of interest" description="Disordered" evidence="1">
    <location>
        <begin position="219"/>
        <end position="251"/>
    </location>
</feature>
<evidence type="ECO:0000256" key="2">
    <source>
        <dbReference type="SAM" id="Phobius"/>
    </source>
</evidence>
<protein>
    <submittedName>
        <fullName evidence="3">Uncharacterized protein</fullName>
    </submittedName>
</protein>
<feature type="transmembrane region" description="Helical" evidence="2">
    <location>
        <begin position="158"/>
        <end position="178"/>
    </location>
</feature>
<evidence type="ECO:0000313" key="3">
    <source>
        <dbReference type="EMBL" id="KAF0732260.1"/>
    </source>
</evidence>